<accession>A0A7L9QE78</accession>
<dbReference type="InterPro" id="IPR036941">
    <property type="entry name" value="Rcpt_L-dom_sf"/>
</dbReference>
<comment type="subcellular location">
    <subcellularLocation>
        <location evidence="1">Secreted</location>
        <location evidence="1">Cell wall</location>
    </subcellularLocation>
</comment>
<keyword evidence="2" id="KW-0134">Cell wall</keyword>
<dbReference type="AlphaFoldDB" id="A0A7L9QE78"/>
<evidence type="ECO:0000313" key="7">
    <source>
        <dbReference type="EMBL" id="QOL01144.1"/>
    </source>
</evidence>
<dbReference type="PANTHER" id="PTHR31018">
    <property type="entry name" value="SPORULATION-SPECIFIC PROTEIN-RELATED"/>
    <property type="match status" value="1"/>
</dbReference>
<evidence type="ECO:0000256" key="4">
    <source>
        <dbReference type="ARBA" id="ARBA00022729"/>
    </source>
</evidence>
<feature type="chain" id="PRO_5029536739" evidence="6">
    <location>
        <begin position="24"/>
        <end position="495"/>
    </location>
</feature>
<reference evidence="7" key="1">
    <citation type="journal article" date="2020" name="Microb. Ecol.">
        <title>The Under-explored Extracellular Proteome of Aero-Terrestrial Microalgae Provides Clues on Different Mechanisms of Desiccation Tolerance in Non-Model Organisms.</title>
        <authorList>
            <person name="Gonzalez-Hourcade M."/>
            <person name="Del Campo E.M."/>
            <person name="Casano L.M."/>
        </authorList>
    </citation>
    <scope>NUCLEOTIDE SEQUENCE</scope>
    <source>
        <strain evidence="7">SAG 216-12</strain>
    </source>
</reference>
<name>A0A7L9QE78_9CHLO</name>
<keyword evidence="5" id="KW-0325">Glycoprotein</keyword>
<keyword evidence="4 6" id="KW-0732">Signal</keyword>
<dbReference type="PANTHER" id="PTHR31018:SF3">
    <property type="entry name" value="RECEPTOR PROTEIN-TYROSINE KINASE"/>
    <property type="match status" value="1"/>
</dbReference>
<organism evidence="7">
    <name type="scientific">Pseudococcomyxa simplex</name>
    <dbReference type="NCBI Taxonomy" id="464287"/>
    <lineage>
        <taxon>Eukaryota</taxon>
        <taxon>Viridiplantae</taxon>
        <taxon>Chlorophyta</taxon>
        <taxon>core chlorophytes</taxon>
        <taxon>Trebouxiophyceae</taxon>
        <taxon>Chlorellales</taxon>
        <taxon>Oocystaceae</taxon>
        <taxon>Pseudococcomyxa</taxon>
    </lineage>
</organism>
<dbReference type="SUPFAM" id="SSF52058">
    <property type="entry name" value="L domain-like"/>
    <property type="match status" value="1"/>
</dbReference>
<evidence type="ECO:0000256" key="5">
    <source>
        <dbReference type="ARBA" id="ARBA00023180"/>
    </source>
</evidence>
<sequence>MTFKVALALVAGLLYLSVAPALGQRSLKQMQQQDAPPQQPPALPELQVDENTKSFVQGALQDVFSAIAYSSGDQQKIVPSTPKPQPVYCGTPTQAVHIQATSTTCNVTVFDINALYTAVTNPTKPCEQSIYNRTCTVFQGSLLLDISPAVDADGNFLQQKDPKIQGYLAKLGLGNLVSTGMLSINVLFGNFIQVNALDFLPALESVTGIPTGTSADFTKPFISQMKVSGGGPIPGVGSQNTLASFSSMTFKAKKVVGNLQITGTALPDQATFTELQEVDGNILIANNNAMAAFDFYSLRFAGSGISLFQNPAIASFEAPRLTAVASNAPDDVITTGLQISQNPHLTKLNMPMLEAIGGPLIIANNSALTTLASLDHLAVVNATGRSAPAFGLPSLPAPPGSNGPTLPGFSITPPAVLIFGNGQLYDVSALAKLGRCSSNPTATADPIFIEVFPKDSGLKCTFTAWKPVCEYILNQMVVSPTSDWRKNGICIATKN</sequence>
<proteinExistence type="evidence at transcript level"/>
<protein>
    <submittedName>
        <fullName evidence="7">Putative extracellular protein CSOL_067</fullName>
    </submittedName>
</protein>
<dbReference type="Gene3D" id="3.80.20.20">
    <property type="entry name" value="Receptor L-domain"/>
    <property type="match status" value="1"/>
</dbReference>
<evidence type="ECO:0000256" key="2">
    <source>
        <dbReference type="ARBA" id="ARBA00022512"/>
    </source>
</evidence>
<feature type="signal peptide" evidence="6">
    <location>
        <begin position="1"/>
        <end position="23"/>
    </location>
</feature>
<evidence type="ECO:0000256" key="6">
    <source>
        <dbReference type="SAM" id="SignalP"/>
    </source>
</evidence>
<dbReference type="InterPro" id="IPR051648">
    <property type="entry name" value="CWI-Assembly_Regulator"/>
</dbReference>
<dbReference type="EMBL" id="MT438897">
    <property type="protein sequence ID" value="QOL01144.1"/>
    <property type="molecule type" value="mRNA"/>
</dbReference>
<evidence type="ECO:0000256" key="3">
    <source>
        <dbReference type="ARBA" id="ARBA00022525"/>
    </source>
</evidence>
<keyword evidence="3" id="KW-0964">Secreted</keyword>
<evidence type="ECO:0000256" key="1">
    <source>
        <dbReference type="ARBA" id="ARBA00004191"/>
    </source>
</evidence>